<feature type="transmembrane region" description="Helical" evidence="7">
    <location>
        <begin position="154"/>
        <end position="179"/>
    </location>
</feature>
<reference evidence="10" key="1">
    <citation type="submission" date="2014-07" db="EMBL/GenBank/DDBJ databases">
        <authorList>
            <person name="Wibberg D."/>
        </authorList>
    </citation>
    <scope>NUCLEOTIDE SEQUENCE [LARGE SCALE GENOMIC DNA]</scope>
    <source>
        <strain evidence="10">DG5</strain>
    </source>
</reference>
<keyword evidence="10" id="KW-1185">Reference proteome</keyword>
<dbReference type="InterPro" id="IPR032818">
    <property type="entry name" value="DedA-like"/>
</dbReference>
<gene>
    <name evidence="9" type="ORF">CCDG5_0561</name>
</gene>
<keyword evidence="4 7" id="KW-0812">Transmembrane</keyword>
<keyword evidence="5 7" id="KW-1133">Transmembrane helix</keyword>
<dbReference type="EMBL" id="LM995447">
    <property type="protein sequence ID" value="CDZ23692.1"/>
    <property type="molecule type" value="Genomic_DNA"/>
</dbReference>
<accession>A0A078KMC4</accession>
<comment type="subcellular location">
    <subcellularLocation>
        <location evidence="1 7">Cell membrane</location>
        <topology evidence="1 7">Multi-pass membrane protein</topology>
    </subcellularLocation>
</comment>
<feature type="transmembrane region" description="Helical" evidence="7">
    <location>
        <begin position="29"/>
        <end position="49"/>
    </location>
</feature>
<feature type="domain" description="VTT" evidence="8">
    <location>
        <begin position="49"/>
        <end position="172"/>
    </location>
</feature>
<feature type="transmembrane region" description="Helical" evidence="7">
    <location>
        <begin position="185"/>
        <end position="205"/>
    </location>
</feature>
<keyword evidence="6 7" id="KW-0472">Membrane</keyword>
<dbReference type="GO" id="GO:0005886">
    <property type="term" value="C:plasma membrane"/>
    <property type="evidence" value="ECO:0007669"/>
    <property type="project" value="UniProtKB-SubCell"/>
</dbReference>
<dbReference type="PANTHER" id="PTHR30353">
    <property type="entry name" value="INNER MEMBRANE PROTEIN DEDA-RELATED"/>
    <property type="match status" value="1"/>
</dbReference>
<dbReference type="Pfam" id="PF09335">
    <property type="entry name" value="VTT_dom"/>
    <property type="match status" value="1"/>
</dbReference>
<dbReference type="STRING" id="29343.CCDG5_0561"/>
<keyword evidence="3 7" id="KW-1003">Cell membrane</keyword>
<proteinExistence type="inferred from homology"/>
<evidence type="ECO:0000256" key="5">
    <source>
        <dbReference type="ARBA" id="ARBA00022989"/>
    </source>
</evidence>
<dbReference type="PANTHER" id="PTHR30353:SF0">
    <property type="entry name" value="TRANSMEMBRANE PROTEIN"/>
    <property type="match status" value="1"/>
</dbReference>
<evidence type="ECO:0000256" key="6">
    <source>
        <dbReference type="ARBA" id="ARBA00023136"/>
    </source>
</evidence>
<organism evidence="9 10">
    <name type="scientific">[Clostridium] cellulosi</name>
    <dbReference type="NCBI Taxonomy" id="29343"/>
    <lineage>
        <taxon>Bacteria</taxon>
        <taxon>Bacillati</taxon>
        <taxon>Bacillota</taxon>
        <taxon>Clostridia</taxon>
        <taxon>Eubacteriales</taxon>
        <taxon>Oscillospiraceae</taxon>
        <taxon>Oscillospiraceae incertae sedis</taxon>
    </lineage>
</organism>
<evidence type="ECO:0000256" key="2">
    <source>
        <dbReference type="ARBA" id="ARBA00010792"/>
    </source>
</evidence>
<evidence type="ECO:0000313" key="10">
    <source>
        <dbReference type="Proteomes" id="UP000032431"/>
    </source>
</evidence>
<sequence length="213" mass="23802">MSGIQFFIDVFLHLDKHLSAFMTQYGTPVYILLFLIIFCETGLVVTPFLPGDSLIFASGALAATGIMSWGALPMFIVAAITGNMLNYQIGRYLSDKVRSKQKIKFIKQEYLDRTQEFFDKHGGATIIITRFLPILRTFSPFVAGVGYMPYKRFLLYNAIGGISWAAVFFIIGVLFGNMLFVKNHFSIIVLAIIVISLIPAVVAFLKSKFASKK</sequence>
<dbReference type="PATRIC" id="fig|29343.3.peg.580"/>
<evidence type="ECO:0000256" key="1">
    <source>
        <dbReference type="ARBA" id="ARBA00004651"/>
    </source>
</evidence>
<dbReference type="KEGG" id="ccel:CCDG5_0561"/>
<evidence type="ECO:0000256" key="7">
    <source>
        <dbReference type="RuleBase" id="RU367016"/>
    </source>
</evidence>
<comment type="similarity">
    <text evidence="2 7">Belongs to the DedA family.</text>
</comment>
<evidence type="ECO:0000259" key="8">
    <source>
        <dbReference type="Pfam" id="PF09335"/>
    </source>
</evidence>
<evidence type="ECO:0000256" key="3">
    <source>
        <dbReference type="ARBA" id="ARBA00022475"/>
    </source>
</evidence>
<feature type="transmembrane region" description="Helical" evidence="7">
    <location>
        <begin position="55"/>
        <end position="81"/>
    </location>
</feature>
<dbReference type="InterPro" id="IPR032816">
    <property type="entry name" value="VTT_dom"/>
</dbReference>
<dbReference type="HOGENOM" id="CLU_044208_6_1_9"/>
<protein>
    <recommendedName>
        <fullName evidence="8">VTT domain-containing protein</fullName>
    </recommendedName>
</protein>
<dbReference type="Proteomes" id="UP000032431">
    <property type="component" value="Chromosome I"/>
</dbReference>
<evidence type="ECO:0000313" key="9">
    <source>
        <dbReference type="EMBL" id="CDZ23692.1"/>
    </source>
</evidence>
<name>A0A078KMC4_9FIRM</name>
<dbReference type="OrthoDB" id="9813426at2"/>
<evidence type="ECO:0000256" key="4">
    <source>
        <dbReference type="ARBA" id="ARBA00022692"/>
    </source>
</evidence>
<dbReference type="AlphaFoldDB" id="A0A078KMC4"/>